<evidence type="ECO:0000256" key="1">
    <source>
        <dbReference type="SAM" id="Phobius"/>
    </source>
</evidence>
<accession>A0A915EL45</accession>
<feature type="transmembrane region" description="Helical" evidence="1">
    <location>
        <begin position="53"/>
        <end position="73"/>
    </location>
</feature>
<keyword evidence="1" id="KW-0812">Transmembrane</keyword>
<dbReference type="WBParaSite" id="jg7046">
    <property type="protein sequence ID" value="jg7046"/>
    <property type="gene ID" value="jg7046"/>
</dbReference>
<keyword evidence="1" id="KW-0472">Membrane</keyword>
<dbReference type="AlphaFoldDB" id="A0A915EL45"/>
<keyword evidence="1" id="KW-1133">Transmembrane helix</keyword>
<organism evidence="2 3">
    <name type="scientific">Ditylenchus dipsaci</name>
    <dbReference type="NCBI Taxonomy" id="166011"/>
    <lineage>
        <taxon>Eukaryota</taxon>
        <taxon>Metazoa</taxon>
        <taxon>Ecdysozoa</taxon>
        <taxon>Nematoda</taxon>
        <taxon>Chromadorea</taxon>
        <taxon>Rhabditida</taxon>
        <taxon>Tylenchina</taxon>
        <taxon>Tylenchomorpha</taxon>
        <taxon>Sphaerularioidea</taxon>
        <taxon>Anguinidae</taxon>
        <taxon>Anguininae</taxon>
        <taxon>Ditylenchus</taxon>
    </lineage>
</organism>
<sequence length="110" mass="12207">MITVALACTNNYFHGNDVQADLIADLFHIDQNQTTISYFGPSLKRAKAVNRQISLVLILQATIPLFLAFVPMVTNPLCTILIIKEYRSRVLGQLRCRSNAVTSVKAVNSN</sequence>
<proteinExistence type="predicted"/>
<protein>
    <submittedName>
        <fullName evidence="3">Uncharacterized protein</fullName>
    </submittedName>
</protein>
<reference evidence="3" key="1">
    <citation type="submission" date="2022-11" db="UniProtKB">
        <authorList>
            <consortium name="WormBaseParasite"/>
        </authorList>
    </citation>
    <scope>IDENTIFICATION</scope>
</reference>
<evidence type="ECO:0000313" key="3">
    <source>
        <dbReference type="WBParaSite" id="jg7046"/>
    </source>
</evidence>
<evidence type="ECO:0000313" key="2">
    <source>
        <dbReference type="Proteomes" id="UP000887574"/>
    </source>
</evidence>
<keyword evidence="2" id="KW-1185">Reference proteome</keyword>
<name>A0A915EL45_9BILA</name>
<dbReference type="Proteomes" id="UP000887574">
    <property type="component" value="Unplaced"/>
</dbReference>